<dbReference type="GO" id="GO:0003677">
    <property type="term" value="F:DNA binding"/>
    <property type="evidence" value="ECO:0007669"/>
    <property type="project" value="UniProtKB-KW"/>
</dbReference>
<keyword evidence="2" id="KW-0238">DNA-binding</keyword>
<reference evidence="5 6" key="1">
    <citation type="submission" date="2017-09" db="EMBL/GenBank/DDBJ databases">
        <authorList>
            <person name="Ehlers B."/>
            <person name="Leendertz F.H."/>
        </authorList>
    </citation>
    <scope>NUCLEOTIDE SEQUENCE [LARGE SCALE GENOMIC DNA]</scope>
    <source>
        <strain evidence="5 6">DSM 45537</strain>
    </source>
</reference>
<evidence type="ECO:0000256" key="3">
    <source>
        <dbReference type="ARBA" id="ARBA00023163"/>
    </source>
</evidence>
<dbReference type="PANTHER" id="PTHR33204">
    <property type="entry name" value="TRANSCRIPTIONAL REGULATOR, MARR FAMILY"/>
    <property type="match status" value="1"/>
</dbReference>
<proteinExistence type="predicted"/>
<dbReference type="InterPro" id="IPR036388">
    <property type="entry name" value="WH-like_DNA-bd_sf"/>
</dbReference>
<dbReference type="PANTHER" id="PTHR33204:SF37">
    <property type="entry name" value="HTH-TYPE TRANSCRIPTIONAL REGULATOR YODB"/>
    <property type="match status" value="1"/>
</dbReference>
<name>A0A285KZ57_9NOCA</name>
<gene>
    <name evidence="5" type="ORF">SAMN04244553_1145</name>
</gene>
<evidence type="ECO:0000256" key="2">
    <source>
        <dbReference type="ARBA" id="ARBA00023125"/>
    </source>
</evidence>
<protein>
    <submittedName>
        <fullName evidence="5">Transcriptional regulator, HxlR family</fullName>
    </submittedName>
</protein>
<evidence type="ECO:0000259" key="4">
    <source>
        <dbReference type="PROSITE" id="PS51118"/>
    </source>
</evidence>
<dbReference type="SUPFAM" id="SSF46785">
    <property type="entry name" value="Winged helix' DNA-binding domain"/>
    <property type="match status" value="1"/>
</dbReference>
<dbReference type="InterPro" id="IPR002577">
    <property type="entry name" value="HTH_HxlR"/>
</dbReference>
<dbReference type="InterPro" id="IPR036390">
    <property type="entry name" value="WH_DNA-bd_sf"/>
</dbReference>
<organism evidence="5 6">
    <name type="scientific">Nocardia amikacinitolerans</name>
    <dbReference type="NCBI Taxonomy" id="756689"/>
    <lineage>
        <taxon>Bacteria</taxon>
        <taxon>Bacillati</taxon>
        <taxon>Actinomycetota</taxon>
        <taxon>Actinomycetes</taxon>
        <taxon>Mycobacteriales</taxon>
        <taxon>Nocardiaceae</taxon>
        <taxon>Nocardia</taxon>
    </lineage>
</organism>
<evidence type="ECO:0000313" key="5">
    <source>
        <dbReference type="EMBL" id="SNY77958.1"/>
    </source>
</evidence>
<dbReference type="OrthoDB" id="370168at2"/>
<keyword evidence="3" id="KW-0804">Transcription</keyword>
<dbReference type="Pfam" id="PF01638">
    <property type="entry name" value="HxlR"/>
    <property type="match status" value="1"/>
</dbReference>
<evidence type="ECO:0000313" key="6">
    <source>
        <dbReference type="Proteomes" id="UP000219565"/>
    </source>
</evidence>
<dbReference type="EMBL" id="OBEG01000001">
    <property type="protein sequence ID" value="SNY77958.1"/>
    <property type="molecule type" value="Genomic_DNA"/>
</dbReference>
<accession>A0A285KZ57</accession>
<sequence length="136" mass="14746">MAVGFRAAESSPTSGSDVFDSDCPARTVLDKLTSRWGVLILVALRDGPLRFHVLRDRIGGISEKMLSQNLRTFTEYGLAERTVQPTTPPSVSYALTPMGAEAAEQLRGLLRWVGANAETIVEFHARATGLANDATR</sequence>
<dbReference type="RefSeq" id="WP_097243932.1">
    <property type="nucleotide sequence ID" value="NZ_OBEG01000001.1"/>
</dbReference>
<dbReference type="AlphaFoldDB" id="A0A285KZ57"/>
<evidence type="ECO:0000256" key="1">
    <source>
        <dbReference type="ARBA" id="ARBA00023015"/>
    </source>
</evidence>
<keyword evidence="1" id="KW-0805">Transcription regulation</keyword>
<dbReference type="Gene3D" id="1.10.10.10">
    <property type="entry name" value="Winged helix-like DNA-binding domain superfamily/Winged helix DNA-binding domain"/>
    <property type="match status" value="1"/>
</dbReference>
<keyword evidence="6" id="KW-1185">Reference proteome</keyword>
<feature type="domain" description="HTH hxlR-type" evidence="4">
    <location>
        <begin position="23"/>
        <end position="121"/>
    </location>
</feature>
<dbReference type="Proteomes" id="UP000219565">
    <property type="component" value="Unassembled WGS sequence"/>
</dbReference>
<dbReference type="PROSITE" id="PS51118">
    <property type="entry name" value="HTH_HXLR"/>
    <property type="match status" value="1"/>
</dbReference>